<comment type="subcellular location">
    <subcellularLocation>
        <location evidence="6">Cytoplasm</location>
    </subcellularLocation>
</comment>
<dbReference type="Pfam" id="PF01593">
    <property type="entry name" value="Amino_oxidase"/>
    <property type="match status" value="1"/>
</dbReference>
<evidence type="ECO:0000256" key="3">
    <source>
        <dbReference type="ARBA" id="ARBA00022827"/>
    </source>
</evidence>
<dbReference type="GO" id="GO:0004729">
    <property type="term" value="F:oxygen-dependent protoporphyrinogen oxidase activity"/>
    <property type="evidence" value="ECO:0007669"/>
    <property type="project" value="UniProtKB-UniRule"/>
</dbReference>
<dbReference type="Proteomes" id="UP000031465">
    <property type="component" value="Unassembled WGS sequence"/>
</dbReference>
<dbReference type="EMBL" id="JSAN01000123">
    <property type="protein sequence ID" value="KIC71007.1"/>
    <property type="molecule type" value="Genomic_DNA"/>
</dbReference>
<evidence type="ECO:0000313" key="9">
    <source>
        <dbReference type="Proteomes" id="UP000031465"/>
    </source>
</evidence>
<dbReference type="SUPFAM" id="SSF51905">
    <property type="entry name" value="FAD/NAD(P)-binding domain"/>
    <property type="match status" value="1"/>
</dbReference>
<dbReference type="InterPro" id="IPR050464">
    <property type="entry name" value="Zeta_carotene_desat/Oxidored"/>
</dbReference>
<comment type="pathway">
    <text evidence="6">Porphyrin-containing compound metabolism; protoheme biosynthesis.</text>
</comment>
<comment type="caution">
    <text evidence="8">The sequence shown here is derived from an EMBL/GenBank/DDBJ whole genome shotgun (WGS) entry which is preliminary data.</text>
</comment>
<keyword evidence="3 6" id="KW-0274">FAD</keyword>
<dbReference type="InterPro" id="IPR002937">
    <property type="entry name" value="Amino_oxidase"/>
</dbReference>
<name>A0A0C1JUP5_9BACT</name>
<dbReference type="InterPro" id="IPR036188">
    <property type="entry name" value="FAD/NAD-bd_sf"/>
</dbReference>
<dbReference type="PATRIC" id="fig|362787.3.peg.1804"/>
<dbReference type="PANTHER" id="PTHR42923">
    <property type="entry name" value="PROTOPORPHYRINOGEN OXIDASE"/>
    <property type="match status" value="1"/>
</dbReference>
<keyword evidence="6" id="KW-0963">Cytoplasm</keyword>
<gene>
    <name evidence="8" type="primary">ppoX</name>
    <name evidence="8" type="ORF">DB44_FA00080</name>
</gene>
<evidence type="ECO:0000313" key="8">
    <source>
        <dbReference type="EMBL" id="KIC71007.1"/>
    </source>
</evidence>
<comment type="cofactor">
    <cofactor evidence="1 6">
        <name>FAD</name>
        <dbReference type="ChEBI" id="CHEBI:57692"/>
    </cofactor>
</comment>
<accession>A0A0C1JUP5</accession>
<evidence type="ECO:0000256" key="5">
    <source>
        <dbReference type="ARBA" id="ARBA00023133"/>
    </source>
</evidence>
<dbReference type="SUPFAM" id="SSF54373">
    <property type="entry name" value="FAD-linked reductases, C-terminal domain"/>
    <property type="match status" value="1"/>
</dbReference>
<dbReference type="EC" id="1.3.3.15" evidence="6"/>
<evidence type="ECO:0000256" key="1">
    <source>
        <dbReference type="ARBA" id="ARBA00001974"/>
    </source>
</evidence>
<dbReference type="UniPathway" id="UPA00252"/>
<feature type="domain" description="Amine oxidase" evidence="7">
    <location>
        <begin position="12"/>
        <end position="451"/>
    </location>
</feature>
<evidence type="ECO:0000256" key="6">
    <source>
        <dbReference type="RuleBase" id="RU364052"/>
    </source>
</evidence>
<dbReference type="RefSeq" id="WP_039360228.1">
    <property type="nucleotide sequence ID" value="NZ_JSAN01000123.1"/>
</dbReference>
<dbReference type="NCBIfam" id="TIGR00562">
    <property type="entry name" value="proto_IX_ox"/>
    <property type="match status" value="1"/>
</dbReference>
<reference evidence="8 9" key="1">
    <citation type="journal article" date="2014" name="Mol. Biol. Evol.">
        <title>Massive expansion of Ubiquitination-related gene families within the Chlamydiae.</title>
        <authorList>
            <person name="Domman D."/>
            <person name="Collingro A."/>
            <person name="Lagkouvardos I."/>
            <person name="Gehre L."/>
            <person name="Weinmaier T."/>
            <person name="Rattei T."/>
            <person name="Subtil A."/>
            <person name="Horn M."/>
        </authorList>
    </citation>
    <scope>NUCLEOTIDE SEQUENCE [LARGE SCALE GENOMIC DNA]</scope>
    <source>
        <strain evidence="8 9">EI2</strain>
    </source>
</reference>
<sequence length="457" mass="51254">MVKHIVILGAGISGLATAWFLKKLLGSSVQLTLLEANSRAGGWIQTIHSQDFLFETGPRSCRSKGSGREMLQLIEELGLCDEIIGAHSSANLRFLYFQKKLQPLPNSFFHILFNPLVKGWLKAVYRDLNSPRTSKKDESIEEFFSRRIGKEWTSRLIDPFVSGIYAGDCKKLSVKSCFPLFWKWEQENGSLIKGIWNQKKEKKSSSAFVSHWMKQPLFSFKQGMGYLIQSFVQQLDANIHFSSTVKAIEMEKEGATVVLDNGKVFKADHLISSLPASKLAPLLGSEFSETASLLQSMESTSVMVVNCGYRRPVLKKSGFGYLIPFQEKESILGCVWDSAVFPKQNFSPEHTRLTVMMGGTQHPQIDDRQKGLALALSSIERHLAIDSVPDEVYVSLAKQAIPQYQIGHYLTLINLSRSLSLYPQFTFTGHSFDGVSVNDRVLQARLLADKIAKSFNI</sequence>
<keyword evidence="4 6" id="KW-0560">Oxidoreductase</keyword>
<proteinExistence type="inferred from homology"/>
<dbReference type="GO" id="GO:0005737">
    <property type="term" value="C:cytoplasm"/>
    <property type="evidence" value="ECO:0007669"/>
    <property type="project" value="UniProtKB-SubCell"/>
</dbReference>
<evidence type="ECO:0000256" key="4">
    <source>
        <dbReference type="ARBA" id="ARBA00023002"/>
    </source>
</evidence>
<comment type="similarity">
    <text evidence="6">Belongs to the protoporphyrinogen/coproporphyrinogen oxidase family. Coproporphyrinogen III oxidase subfamily.</text>
</comment>
<organism evidence="8 9">
    <name type="scientific">Candidatus Protochlamydia amoebophila</name>
    <dbReference type="NCBI Taxonomy" id="362787"/>
    <lineage>
        <taxon>Bacteria</taxon>
        <taxon>Pseudomonadati</taxon>
        <taxon>Chlamydiota</taxon>
        <taxon>Chlamydiia</taxon>
        <taxon>Parachlamydiales</taxon>
        <taxon>Parachlamydiaceae</taxon>
        <taxon>Candidatus Protochlamydia</taxon>
    </lineage>
</organism>
<comment type="catalytic activity">
    <reaction evidence="6">
        <text>coproporphyrinogen III + 3 O2 = coproporphyrin III + 3 H2O2</text>
        <dbReference type="Rhea" id="RHEA:43436"/>
        <dbReference type="ChEBI" id="CHEBI:15379"/>
        <dbReference type="ChEBI" id="CHEBI:16240"/>
        <dbReference type="ChEBI" id="CHEBI:57309"/>
        <dbReference type="ChEBI" id="CHEBI:131725"/>
        <dbReference type="EC" id="1.3.3.15"/>
    </reaction>
</comment>
<keyword evidence="5 6" id="KW-0350">Heme biosynthesis</keyword>
<evidence type="ECO:0000256" key="2">
    <source>
        <dbReference type="ARBA" id="ARBA00022630"/>
    </source>
</evidence>
<dbReference type="Gene3D" id="3.50.50.60">
    <property type="entry name" value="FAD/NAD(P)-binding domain"/>
    <property type="match status" value="1"/>
</dbReference>
<protein>
    <recommendedName>
        <fullName evidence="6">Coproporphyrinogen III oxidase</fullName>
        <ecNumber evidence="6">1.3.3.15</ecNumber>
    </recommendedName>
</protein>
<dbReference type="GO" id="GO:0006783">
    <property type="term" value="P:heme biosynthetic process"/>
    <property type="evidence" value="ECO:0007669"/>
    <property type="project" value="UniProtKB-UniRule"/>
</dbReference>
<dbReference type="InterPro" id="IPR004572">
    <property type="entry name" value="Protoporphyrinogen_oxidase"/>
</dbReference>
<comment type="function">
    <text evidence="6">Involved in coproporphyrin-dependent heme b biosynthesis. Catalyzes the oxidation of coproporphyrinogen III to coproporphyrin III.</text>
</comment>
<keyword evidence="2 6" id="KW-0285">Flavoprotein</keyword>
<evidence type="ECO:0000259" key="7">
    <source>
        <dbReference type="Pfam" id="PF01593"/>
    </source>
</evidence>
<dbReference type="PANTHER" id="PTHR42923:SF3">
    <property type="entry name" value="PROTOPORPHYRINOGEN OXIDASE"/>
    <property type="match status" value="1"/>
</dbReference>
<dbReference type="AlphaFoldDB" id="A0A0C1JUP5"/>